<protein>
    <recommendedName>
        <fullName evidence="1">DNA repair protein rad9</fullName>
    </recommendedName>
</protein>
<organism evidence="3 4">
    <name type="scientific">Polytolypa hystricis (strain UAMH7299)</name>
    <dbReference type="NCBI Taxonomy" id="1447883"/>
    <lineage>
        <taxon>Eukaryota</taxon>
        <taxon>Fungi</taxon>
        <taxon>Dikarya</taxon>
        <taxon>Ascomycota</taxon>
        <taxon>Pezizomycotina</taxon>
        <taxon>Eurotiomycetes</taxon>
        <taxon>Eurotiomycetidae</taxon>
        <taxon>Onygenales</taxon>
        <taxon>Onygenales incertae sedis</taxon>
        <taxon>Polytolypa</taxon>
    </lineage>
</organism>
<dbReference type="GO" id="GO:0071479">
    <property type="term" value="P:cellular response to ionizing radiation"/>
    <property type="evidence" value="ECO:0007669"/>
    <property type="project" value="TreeGrafter"/>
</dbReference>
<dbReference type="PANTHER" id="PTHR15237:SF0">
    <property type="entry name" value="CELL CYCLE CHECKPOINT CONTROL PROTEIN"/>
    <property type="match status" value="1"/>
</dbReference>
<dbReference type="Proteomes" id="UP000224634">
    <property type="component" value="Unassembled WGS sequence"/>
</dbReference>
<feature type="compositionally biased region" description="Low complexity" evidence="2">
    <location>
        <begin position="309"/>
        <end position="322"/>
    </location>
</feature>
<comment type="similarity">
    <text evidence="1">Belongs to the rad9 family.</text>
</comment>
<keyword evidence="1" id="KW-0227">DNA damage</keyword>
<dbReference type="OrthoDB" id="60092at2759"/>
<keyword evidence="4" id="KW-1185">Reference proteome</keyword>
<feature type="region of interest" description="Disordered" evidence="2">
    <location>
        <begin position="293"/>
        <end position="368"/>
    </location>
</feature>
<dbReference type="Gene3D" id="3.70.10.10">
    <property type="match status" value="1"/>
</dbReference>
<comment type="function">
    <text evidence="1">Acts in DNA repair and mutagenesis. Involved in promoting resistance to ionizing radiation and UV light, as well as regulating cell cycle progression after irradiation.</text>
</comment>
<name>A0A2B7Z1Q5_POLH7</name>
<evidence type="ECO:0000256" key="2">
    <source>
        <dbReference type="SAM" id="MobiDB-lite"/>
    </source>
</evidence>
<dbReference type="GO" id="GO:0006281">
    <property type="term" value="P:DNA repair"/>
    <property type="evidence" value="ECO:0007669"/>
    <property type="project" value="UniProtKB-UniRule"/>
</dbReference>
<dbReference type="AlphaFoldDB" id="A0A2B7Z1Q5"/>
<dbReference type="EMBL" id="PDNA01000010">
    <property type="protein sequence ID" value="PGH27058.1"/>
    <property type="molecule type" value="Genomic_DNA"/>
</dbReference>
<sequence length="448" mass="49588">MASLSFTLLPEAILQLHDVLICLAKFNESISIEAERDFLRFSALNSTKSAYAAFKFDAVSFFSRYSLDISLNAVGVAAKNIPGRLSFQLYIKALLSVFKGRSNDFKDKETAVERCEVELHDSPEETKCRLIVHMICRQGVVKIYRLTYEAVEVQHAVFDKSKTQNLWSINSRLLREIIDHFGPTSEQLDVYADNGRAIFTSFTEKVMSGKEILKQPVNTAVAIDTKEFENFTVDERLHVIINVKDFKAIVIHSDCMKANLVARYTRPCRPLQLSYDCGGMACEFTLMTRGEAGDGAASSSNGNARELSARASSRPPAQAASSVANQPAPEGRVPARMRSPQPLVSSLREASVSLPPRPTASIDPNSLFVPADDDQQWDEPNYADEEEDILGWDVNMDHQDAQRVGLSGQLRDTVPESASLNSRDGSGQEGSTALPPTQRISQIRGLFD</sequence>
<dbReference type="GO" id="GO:0031573">
    <property type="term" value="P:mitotic intra-S DNA damage checkpoint signaling"/>
    <property type="evidence" value="ECO:0007669"/>
    <property type="project" value="TreeGrafter"/>
</dbReference>
<feature type="compositionally biased region" description="Polar residues" evidence="2">
    <location>
        <begin position="416"/>
        <end position="441"/>
    </location>
</feature>
<evidence type="ECO:0000313" key="3">
    <source>
        <dbReference type="EMBL" id="PGH27058.1"/>
    </source>
</evidence>
<dbReference type="GO" id="GO:0030896">
    <property type="term" value="C:checkpoint clamp complex"/>
    <property type="evidence" value="ECO:0007669"/>
    <property type="project" value="UniProtKB-UniRule"/>
</dbReference>
<dbReference type="STRING" id="1447883.A0A2B7Z1Q5"/>
<dbReference type="PIRSF" id="PIRSF009303">
    <property type="entry name" value="Cell_cycle_RAD9"/>
    <property type="match status" value="1"/>
</dbReference>
<dbReference type="InterPro" id="IPR026584">
    <property type="entry name" value="Rad9"/>
</dbReference>
<gene>
    <name evidence="3" type="ORF">AJ80_01244</name>
</gene>
<dbReference type="PANTHER" id="PTHR15237">
    <property type="entry name" value="DNA REPAIR PROTEIN RAD9"/>
    <property type="match status" value="1"/>
</dbReference>
<accession>A0A2B7Z1Q5</accession>
<evidence type="ECO:0000313" key="4">
    <source>
        <dbReference type="Proteomes" id="UP000224634"/>
    </source>
</evidence>
<dbReference type="Pfam" id="PF04139">
    <property type="entry name" value="Rad9"/>
    <property type="match status" value="1"/>
</dbReference>
<comment type="caution">
    <text evidence="3">The sequence shown here is derived from an EMBL/GenBank/DDBJ whole genome shotgun (WGS) entry which is preliminary data.</text>
</comment>
<reference evidence="3 4" key="1">
    <citation type="submission" date="2017-10" db="EMBL/GenBank/DDBJ databases">
        <title>Comparative genomics in systemic dimorphic fungi from Ajellomycetaceae.</title>
        <authorList>
            <person name="Munoz J.F."/>
            <person name="Mcewen J.G."/>
            <person name="Clay O.K."/>
            <person name="Cuomo C.A."/>
        </authorList>
    </citation>
    <scope>NUCLEOTIDE SEQUENCE [LARGE SCALE GENOMIC DNA]</scope>
    <source>
        <strain evidence="3 4">UAMH7299</strain>
    </source>
</reference>
<dbReference type="InterPro" id="IPR007268">
    <property type="entry name" value="Rad9/Ddc1"/>
</dbReference>
<evidence type="ECO:0000256" key="1">
    <source>
        <dbReference type="PIRNR" id="PIRNR009303"/>
    </source>
</evidence>
<proteinExistence type="inferred from homology"/>
<dbReference type="GO" id="GO:0000076">
    <property type="term" value="P:DNA replication checkpoint signaling"/>
    <property type="evidence" value="ECO:0007669"/>
    <property type="project" value="TreeGrafter"/>
</dbReference>
<feature type="region of interest" description="Disordered" evidence="2">
    <location>
        <begin position="407"/>
        <end position="448"/>
    </location>
</feature>